<evidence type="ECO:0000256" key="1">
    <source>
        <dbReference type="SAM" id="Phobius"/>
    </source>
</evidence>
<organism evidence="2 3">
    <name type="scientific">Porphyra umbilicalis</name>
    <name type="common">Purple laver</name>
    <name type="synonym">Red alga</name>
    <dbReference type="NCBI Taxonomy" id="2786"/>
    <lineage>
        <taxon>Eukaryota</taxon>
        <taxon>Rhodophyta</taxon>
        <taxon>Bangiophyceae</taxon>
        <taxon>Bangiales</taxon>
        <taxon>Bangiaceae</taxon>
        <taxon>Porphyra</taxon>
    </lineage>
</organism>
<feature type="transmembrane region" description="Helical" evidence="1">
    <location>
        <begin position="123"/>
        <end position="143"/>
    </location>
</feature>
<protein>
    <submittedName>
        <fullName evidence="2">Uncharacterized protein</fullName>
    </submittedName>
</protein>
<feature type="transmembrane region" description="Helical" evidence="1">
    <location>
        <begin position="231"/>
        <end position="252"/>
    </location>
</feature>
<sequence>MAGDETTPLLDVDSMQKVDDVVAVATPEDLVHHRSLYDLRPGGWGRDMWFYWCNEVRCPGWLWRQVGRERGNVGGFFLVAKRYSWATPLVYSRMVGSLCVWHHTLLGAFYAHHDHPYTRHQRVVVLVTAAALALLLTSFSLYMDGLPRKAYSIFVAPAILNLTHWGLDMIGECAKAQSSDVSESTAEALAVASNVAMERVAPVFGLAAAAGGTVIIATAHNYTKRDVVSHWAVSQVLGWGWGLVVETGMFAWRRRLELNEAKKEGRDGAVFT</sequence>
<feature type="transmembrane region" description="Helical" evidence="1">
    <location>
        <begin position="200"/>
        <end position="219"/>
    </location>
</feature>
<reference evidence="2 3" key="1">
    <citation type="submission" date="2017-03" db="EMBL/GenBank/DDBJ databases">
        <title>WGS assembly of Porphyra umbilicalis.</title>
        <authorList>
            <person name="Brawley S.H."/>
            <person name="Blouin N.A."/>
            <person name="Ficko-Blean E."/>
            <person name="Wheeler G.L."/>
            <person name="Lohr M."/>
            <person name="Goodson H.V."/>
            <person name="Jenkins J.W."/>
            <person name="Blaby-Haas C.E."/>
            <person name="Helliwell K.E."/>
            <person name="Chan C."/>
            <person name="Marriage T."/>
            <person name="Bhattacharya D."/>
            <person name="Klein A.S."/>
            <person name="Badis Y."/>
            <person name="Brodie J."/>
            <person name="Cao Y."/>
            <person name="Collen J."/>
            <person name="Dittami S.M."/>
            <person name="Gachon C.M."/>
            <person name="Green B.R."/>
            <person name="Karpowicz S."/>
            <person name="Kim J.W."/>
            <person name="Kudahl U."/>
            <person name="Lin S."/>
            <person name="Michel G."/>
            <person name="Mittag M."/>
            <person name="Olson B.J."/>
            <person name="Pangilinan J."/>
            <person name="Peng Y."/>
            <person name="Qiu H."/>
            <person name="Shu S."/>
            <person name="Singer J.T."/>
            <person name="Smith A.G."/>
            <person name="Sprecher B.N."/>
            <person name="Wagner V."/>
            <person name="Wang W."/>
            <person name="Wang Z.-Y."/>
            <person name="Yan J."/>
            <person name="Yarish C."/>
            <person name="Zoeuner-Riek S."/>
            <person name="Zhuang Y."/>
            <person name="Zou Y."/>
            <person name="Lindquist E.A."/>
            <person name="Grimwood J."/>
            <person name="Barry K."/>
            <person name="Rokhsar D.S."/>
            <person name="Schmutz J."/>
            <person name="Stiller J.W."/>
            <person name="Grossman A.R."/>
            <person name="Prochnik S.E."/>
        </authorList>
    </citation>
    <scope>NUCLEOTIDE SEQUENCE [LARGE SCALE GENOMIC DNA]</scope>
    <source>
        <strain evidence="2">4086291</strain>
    </source>
</reference>
<keyword evidence="3" id="KW-1185">Reference proteome</keyword>
<dbReference type="AlphaFoldDB" id="A0A1X6NZD3"/>
<dbReference type="Proteomes" id="UP000218209">
    <property type="component" value="Unassembled WGS sequence"/>
</dbReference>
<keyword evidence="1" id="KW-0812">Transmembrane</keyword>
<evidence type="ECO:0000313" key="3">
    <source>
        <dbReference type="Proteomes" id="UP000218209"/>
    </source>
</evidence>
<dbReference type="EMBL" id="KV918970">
    <property type="protein sequence ID" value="OSX73981.1"/>
    <property type="molecule type" value="Genomic_DNA"/>
</dbReference>
<keyword evidence="1" id="KW-0472">Membrane</keyword>
<name>A0A1X6NZD3_PORUM</name>
<proteinExistence type="predicted"/>
<keyword evidence="1" id="KW-1133">Transmembrane helix</keyword>
<feature type="transmembrane region" description="Helical" evidence="1">
    <location>
        <begin position="90"/>
        <end position="111"/>
    </location>
</feature>
<accession>A0A1X6NZD3</accession>
<gene>
    <name evidence="2" type="ORF">BU14_0316s0009</name>
</gene>
<evidence type="ECO:0000313" key="2">
    <source>
        <dbReference type="EMBL" id="OSX73981.1"/>
    </source>
</evidence>